<sequence length="141" mass="15298">MAFASFDSKGSNSPMGEINMVPLIDVMLVLLVIFIVTAPLLTNSVKLALPRATTAPSESKPDTIEFSIDPDGNLFWGKDKVSREEAAARFKEAGTKDPQPAVHLRADETTPYRYVAETIVDASKAGLSKVGFITQPETEKK</sequence>
<comment type="function">
    <text evidence="1">Involved in the TonB-dependent energy-dependent transport of various receptor-bound substrates.</text>
</comment>
<dbReference type="EMBL" id="RRUE01000001">
    <property type="protein sequence ID" value="RRN44881.1"/>
    <property type="molecule type" value="Genomic_DNA"/>
</dbReference>
<keyword evidence="15" id="KW-1185">Reference proteome</keyword>
<evidence type="ECO:0000256" key="10">
    <source>
        <dbReference type="ARBA" id="ARBA00022989"/>
    </source>
</evidence>
<dbReference type="GO" id="GO:0015031">
    <property type="term" value="P:protein transport"/>
    <property type="evidence" value="ECO:0007669"/>
    <property type="project" value="UniProtKB-KW"/>
</dbReference>
<evidence type="ECO:0000256" key="12">
    <source>
        <dbReference type="RuleBase" id="RU003879"/>
    </source>
</evidence>
<keyword evidence="7" id="KW-0997">Cell inner membrane</keyword>
<evidence type="ECO:0000256" key="13">
    <source>
        <dbReference type="SAM" id="Phobius"/>
    </source>
</evidence>
<name>A0A3R8LN61_9BURK</name>
<evidence type="ECO:0000256" key="5">
    <source>
        <dbReference type="ARBA" id="ARBA00022448"/>
    </source>
</evidence>
<keyword evidence="8 12" id="KW-0812">Transmembrane</keyword>
<keyword evidence="6" id="KW-1003">Cell membrane</keyword>
<dbReference type="InterPro" id="IPR003400">
    <property type="entry name" value="ExbD"/>
</dbReference>
<dbReference type="AlphaFoldDB" id="A0A3R8LN61"/>
<evidence type="ECO:0000256" key="6">
    <source>
        <dbReference type="ARBA" id="ARBA00022475"/>
    </source>
</evidence>
<evidence type="ECO:0000256" key="2">
    <source>
        <dbReference type="ARBA" id="ARBA00004249"/>
    </source>
</evidence>
<evidence type="ECO:0000256" key="9">
    <source>
        <dbReference type="ARBA" id="ARBA00022927"/>
    </source>
</evidence>
<evidence type="ECO:0000313" key="15">
    <source>
        <dbReference type="Proteomes" id="UP000270261"/>
    </source>
</evidence>
<gene>
    <name evidence="14" type="ORF">EHV23_00930</name>
</gene>
<dbReference type="GO" id="GO:0022857">
    <property type="term" value="F:transmembrane transporter activity"/>
    <property type="evidence" value="ECO:0007669"/>
    <property type="project" value="InterPro"/>
</dbReference>
<evidence type="ECO:0000256" key="8">
    <source>
        <dbReference type="ARBA" id="ARBA00022692"/>
    </source>
</evidence>
<protein>
    <submittedName>
        <fullName evidence="14">Biopolymer transporter ExbD</fullName>
    </submittedName>
</protein>
<keyword evidence="10 13" id="KW-1133">Transmembrane helix</keyword>
<feature type="transmembrane region" description="Helical" evidence="13">
    <location>
        <begin position="20"/>
        <end position="41"/>
    </location>
</feature>
<evidence type="ECO:0000313" key="14">
    <source>
        <dbReference type="EMBL" id="RRN44881.1"/>
    </source>
</evidence>
<dbReference type="GO" id="GO:0005886">
    <property type="term" value="C:plasma membrane"/>
    <property type="evidence" value="ECO:0007669"/>
    <property type="project" value="UniProtKB-SubCell"/>
</dbReference>
<comment type="caution">
    <text evidence="14">The sequence shown here is derived from an EMBL/GenBank/DDBJ whole genome shotgun (WGS) entry which is preliminary data.</text>
</comment>
<keyword evidence="11 13" id="KW-0472">Membrane</keyword>
<evidence type="ECO:0000256" key="1">
    <source>
        <dbReference type="ARBA" id="ARBA00003540"/>
    </source>
</evidence>
<comment type="subunit">
    <text evidence="4">The accessory proteins ExbB and ExbD seem to form a complex with TonB.</text>
</comment>
<dbReference type="Proteomes" id="UP000270261">
    <property type="component" value="Unassembled WGS sequence"/>
</dbReference>
<reference evidence="14 15" key="1">
    <citation type="submission" date="2018-11" db="EMBL/GenBank/DDBJ databases">
        <title>Genome sequencing of Lautropia sp. KCOM 2505 (= ChDC F240).</title>
        <authorList>
            <person name="Kook J.-K."/>
            <person name="Park S.-N."/>
            <person name="Lim Y.K."/>
        </authorList>
    </citation>
    <scope>NUCLEOTIDE SEQUENCE [LARGE SCALE GENOMIC DNA]</scope>
    <source>
        <strain evidence="14 15">KCOM 2505</strain>
    </source>
</reference>
<accession>A0A3R8LN61</accession>
<dbReference type="OrthoDB" id="9798629at2"/>
<comment type="subcellular location">
    <subcellularLocation>
        <location evidence="2">Cell inner membrane</location>
        <topology evidence="2">Single-pass type II membrane protein</topology>
    </subcellularLocation>
    <subcellularLocation>
        <location evidence="12">Cell membrane</location>
        <topology evidence="12">Single-pass type II membrane protein</topology>
    </subcellularLocation>
</comment>
<dbReference type="RefSeq" id="WP_125094313.1">
    <property type="nucleotide sequence ID" value="NZ_RRUE01000001.1"/>
</dbReference>
<organism evidence="14 15">
    <name type="scientific">Lautropia dentalis</name>
    <dbReference type="NCBI Taxonomy" id="2490857"/>
    <lineage>
        <taxon>Bacteria</taxon>
        <taxon>Pseudomonadati</taxon>
        <taxon>Pseudomonadota</taxon>
        <taxon>Betaproteobacteria</taxon>
        <taxon>Burkholderiales</taxon>
        <taxon>Burkholderiaceae</taxon>
        <taxon>Lautropia</taxon>
    </lineage>
</organism>
<proteinExistence type="inferred from homology"/>
<dbReference type="PANTHER" id="PTHR30558">
    <property type="entry name" value="EXBD MEMBRANE COMPONENT OF PMF-DRIVEN MACROMOLECULE IMPORT SYSTEM"/>
    <property type="match status" value="1"/>
</dbReference>
<keyword evidence="9 12" id="KW-0653">Protein transport</keyword>
<dbReference type="PANTHER" id="PTHR30558:SF12">
    <property type="entry name" value="BIOPOLYMER TRANSPORT PROTEIN EXBD"/>
    <property type="match status" value="1"/>
</dbReference>
<evidence type="ECO:0000256" key="11">
    <source>
        <dbReference type="ARBA" id="ARBA00023136"/>
    </source>
</evidence>
<evidence type="ECO:0000256" key="3">
    <source>
        <dbReference type="ARBA" id="ARBA00005811"/>
    </source>
</evidence>
<comment type="similarity">
    <text evidence="3 12">Belongs to the ExbD/TolR family.</text>
</comment>
<evidence type="ECO:0000256" key="4">
    <source>
        <dbReference type="ARBA" id="ARBA00011471"/>
    </source>
</evidence>
<dbReference type="Gene3D" id="3.30.420.270">
    <property type="match status" value="1"/>
</dbReference>
<keyword evidence="5 12" id="KW-0813">Transport</keyword>
<evidence type="ECO:0000256" key="7">
    <source>
        <dbReference type="ARBA" id="ARBA00022519"/>
    </source>
</evidence>
<dbReference type="Pfam" id="PF02472">
    <property type="entry name" value="ExbD"/>
    <property type="match status" value="1"/>
</dbReference>